<protein>
    <recommendedName>
        <fullName evidence="5">DUF2304 domain-containing protein</fullName>
    </recommendedName>
</protein>
<sequence>MSLLMGSIVVVAILFFVFEMLRRQKLREKYAVLWIIIGLGTLLLSAFPGLLELASRLVGIQVPANLLFIMTLVLLVGVCLHLSQEQSQAEDEVRILAEEVAILRQDMTELRRQLDASTSSEGTNGAATK</sequence>
<keyword evidence="2" id="KW-1133">Transmembrane helix</keyword>
<organism evidence="3">
    <name type="scientific">Pseudarthrobacter sulfonivorans</name>
    <dbReference type="NCBI Taxonomy" id="121292"/>
    <lineage>
        <taxon>Bacteria</taxon>
        <taxon>Bacillati</taxon>
        <taxon>Actinomycetota</taxon>
        <taxon>Actinomycetes</taxon>
        <taxon>Micrococcales</taxon>
        <taxon>Micrococcaceae</taxon>
        <taxon>Pseudarthrobacter</taxon>
    </lineage>
</organism>
<name>A0A0U3P138_9MICC</name>
<dbReference type="Proteomes" id="UP000065151">
    <property type="component" value="Chromosome"/>
</dbReference>
<dbReference type="EMBL" id="CP013747">
    <property type="protein sequence ID" value="ALV42879.1"/>
    <property type="molecule type" value="Genomic_DNA"/>
</dbReference>
<keyword evidence="2" id="KW-0812">Transmembrane</keyword>
<dbReference type="Pfam" id="PF10066">
    <property type="entry name" value="DUF2304"/>
    <property type="match status" value="1"/>
</dbReference>
<evidence type="ECO:0008006" key="5">
    <source>
        <dbReference type="Google" id="ProtNLM"/>
    </source>
</evidence>
<evidence type="ECO:0000256" key="2">
    <source>
        <dbReference type="SAM" id="Phobius"/>
    </source>
</evidence>
<gene>
    <name evidence="3" type="ORF">AU252_18365</name>
</gene>
<reference evidence="3 4" key="1">
    <citation type="submission" date="2015-12" db="EMBL/GenBank/DDBJ databases">
        <authorList>
            <person name="Shamseldin A."/>
            <person name="Moawad H."/>
            <person name="Abd El-Rahim W.M."/>
            <person name="Sadowsky M.J."/>
        </authorList>
    </citation>
    <scope>NUCLEOTIDE SEQUENCE [LARGE SCALE GENOMIC DNA]</scope>
    <source>
        <strain evidence="3 4">Ar51</strain>
    </source>
</reference>
<dbReference type="InterPro" id="IPR019277">
    <property type="entry name" value="DUF2304"/>
</dbReference>
<evidence type="ECO:0000313" key="3">
    <source>
        <dbReference type="EMBL" id="ALV42879.1"/>
    </source>
</evidence>
<keyword evidence="1" id="KW-0175">Coiled coil</keyword>
<feature type="transmembrane region" description="Helical" evidence="2">
    <location>
        <begin position="6"/>
        <end position="21"/>
    </location>
</feature>
<dbReference type="AlphaFoldDB" id="A0A0U3P138"/>
<dbReference type="STRING" id="121292.AU252_18365"/>
<keyword evidence="2" id="KW-0472">Membrane</keyword>
<evidence type="ECO:0000256" key="1">
    <source>
        <dbReference type="SAM" id="Coils"/>
    </source>
</evidence>
<proteinExistence type="predicted"/>
<dbReference type="KEGG" id="psul:AU252_18365"/>
<dbReference type="RefSeq" id="WP_058931954.1">
    <property type="nucleotide sequence ID" value="NZ_CP013747.1"/>
</dbReference>
<feature type="transmembrane region" description="Helical" evidence="2">
    <location>
        <begin position="62"/>
        <end position="82"/>
    </location>
</feature>
<evidence type="ECO:0000313" key="4">
    <source>
        <dbReference type="Proteomes" id="UP000065151"/>
    </source>
</evidence>
<accession>A0A0U3P138</accession>
<feature type="transmembrane region" description="Helical" evidence="2">
    <location>
        <begin position="30"/>
        <end position="50"/>
    </location>
</feature>
<feature type="coiled-coil region" evidence="1">
    <location>
        <begin position="86"/>
        <end position="113"/>
    </location>
</feature>